<name>A0A0N9NMA7_9ACTN</name>
<evidence type="ECO:0000313" key="3">
    <source>
        <dbReference type="Proteomes" id="UP000063789"/>
    </source>
</evidence>
<protein>
    <recommendedName>
        <fullName evidence="4">Secreted protein</fullName>
    </recommendedName>
</protein>
<keyword evidence="1" id="KW-0732">Signal</keyword>
<sequence length="181" mass="18922">MTTILKRAAIALAAVAVTLPAVAAAPADAATTKQWAGSYRFSIHGSQKTGTSLAATQREANQSAVFRMSSTCTTAAGCNAVATGPAPSNPTVPTPPKYKWNGTSWVNTFSWQWDCYQGAGVPKVWAPAQSTMTYTPNRDGMFRGVWQTTIASGPCAGTVTMPISAVATVGFRRFLDGIQAG</sequence>
<dbReference type="RefSeq" id="WP_062395543.1">
    <property type="nucleotide sequence ID" value="NZ_CP011853.1"/>
</dbReference>
<dbReference type="Proteomes" id="UP000063789">
    <property type="component" value="Chromosome"/>
</dbReference>
<dbReference type="PATRIC" id="fig|1136941.3.peg.3318"/>
<dbReference type="EMBL" id="CP011853">
    <property type="protein sequence ID" value="ALG86971.1"/>
    <property type="molecule type" value="Genomic_DNA"/>
</dbReference>
<dbReference type="STRING" id="1136941.ACH46_16225"/>
<accession>A0A0N9NMA7</accession>
<feature type="chain" id="PRO_5039517524" description="Secreted protein" evidence="1">
    <location>
        <begin position="24"/>
        <end position="181"/>
    </location>
</feature>
<reference evidence="3" key="1">
    <citation type="submission" date="2015-06" db="EMBL/GenBank/DDBJ databases">
        <title>Complete genome sequence and metabolic analysis of phthalate degradation pathway in Gordonia sp. QH-11.</title>
        <authorList>
            <person name="Jin D."/>
            <person name="Kong X."/>
            <person name="Bai Z."/>
        </authorList>
    </citation>
    <scope>NUCLEOTIDE SEQUENCE [LARGE SCALE GENOMIC DNA]</scope>
    <source>
        <strain evidence="3">QH-11</strain>
    </source>
</reference>
<evidence type="ECO:0000313" key="2">
    <source>
        <dbReference type="EMBL" id="ALG86971.1"/>
    </source>
</evidence>
<gene>
    <name evidence="2" type="ORF">ACH46_16225</name>
</gene>
<dbReference type="KEGG" id="goq:ACH46_16225"/>
<proteinExistence type="predicted"/>
<organism evidence="2 3">
    <name type="scientific">Gordonia phthalatica</name>
    <dbReference type="NCBI Taxonomy" id="1136941"/>
    <lineage>
        <taxon>Bacteria</taxon>
        <taxon>Bacillati</taxon>
        <taxon>Actinomycetota</taxon>
        <taxon>Actinomycetes</taxon>
        <taxon>Mycobacteriales</taxon>
        <taxon>Gordoniaceae</taxon>
        <taxon>Gordonia</taxon>
    </lineage>
</organism>
<feature type="signal peptide" evidence="1">
    <location>
        <begin position="1"/>
        <end position="23"/>
    </location>
</feature>
<evidence type="ECO:0000256" key="1">
    <source>
        <dbReference type="SAM" id="SignalP"/>
    </source>
</evidence>
<dbReference type="AlphaFoldDB" id="A0A0N9NMA7"/>
<evidence type="ECO:0008006" key="4">
    <source>
        <dbReference type="Google" id="ProtNLM"/>
    </source>
</evidence>
<keyword evidence="3" id="KW-1185">Reference proteome</keyword>
<reference evidence="2 3" key="2">
    <citation type="journal article" date="2017" name="Int. J. Syst. Evol. Microbiol.">
        <title>Gordonia phthalatica sp. nov., a di-n-butyl phthalate-degrading bacterium isolated from activated sludge.</title>
        <authorList>
            <person name="Jin D."/>
            <person name="Kong X."/>
            <person name="Jia M."/>
            <person name="Yu X."/>
            <person name="Wang X."/>
            <person name="Zhuang X."/>
            <person name="Deng Y."/>
            <person name="Bai Z."/>
        </authorList>
    </citation>
    <scope>NUCLEOTIDE SEQUENCE [LARGE SCALE GENOMIC DNA]</scope>
    <source>
        <strain evidence="2 3">QH-11</strain>
    </source>
</reference>